<evidence type="ECO:0000256" key="5">
    <source>
        <dbReference type="SAM" id="Phobius"/>
    </source>
</evidence>
<feature type="transmembrane region" description="Helical" evidence="5">
    <location>
        <begin position="178"/>
        <end position="200"/>
    </location>
</feature>
<reference evidence="7" key="1">
    <citation type="submission" date="2021-02" db="EMBL/GenBank/DDBJ databases">
        <authorList>
            <person name="Nowell W R."/>
        </authorList>
    </citation>
    <scope>NUCLEOTIDE SEQUENCE</scope>
</reference>
<feature type="domain" description="TMEM205-like" evidence="6">
    <location>
        <begin position="109"/>
        <end position="208"/>
    </location>
</feature>
<dbReference type="InterPro" id="IPR025423">
    <property type="entry name" value="TMEM205-like"/>
</dbReference>
<feature type="transmembrane region" description="Helical" evidence="5">
    <location>
        <begin position="57"/>
        <end position="81"/>
    </location>
</feature>
<proteinExistence type="predicted"/>
<name>A0A814PL41_9BILA</name>
<evidence type="ECO:0000313" key="7">
    <source>
        <dbReference type="EMBL" id="CAF1107528.1"/>
    </source>
</evidence>
<evidence type="ECO:0000256" key="4">
    <source>
        <dbReference type="ARBA" id="ARBA00023136"/>
    </source>
</evidence>
<dbReference type="GO" id="GO:0016020">
    <property type="term" value="C:membrane"/>
    <property type="evidence" value="ECO:0007669"/>
    <property type="project" value="UniProtKB-SubCell"/>
</dbReference>
<dbReference type="PANTHER" id="PTHR47652:SF3">
    <property type="entry name" value="MITOCHONDRIAL IMPORT INNER MEMBRANE TRANSLOCASE SUBUNIT TIM44"/>
    <property type="match status" value="1"/>
</dbReference>
<keyword evidence="4 5" id="KW-0472">Membrane</keyword>
<evidence type="ECO:0000313" key="8">
    <source>
        <dbReference type="Proteomes" id="UP000663891"/>
    </source>
</evidence>
<dbReference type="PANTHER" id="PTHR47652">
    <property type="entry name" value="MITOCHONDRIAL IMPORT INNER MEMBRANE TRANSLOCASE SUBUNIT TIM44"/>
    <property type="match status" value="1"/>
</dbReference>
<evidence type="ECO:0000256" key="3">
    <source>
        <dbReference type="ARBA" id="ARBA00022989"/>
    </source>
</evidence>
<dbReference type="EMBL" id="CAJNON010000212">
    <property type="protein sequence ID" value="CAF1107528.1"/>
    <property type="molecule type" value="Genomic_DNA"/>
</dbReference>
<dbReference type="OrthoDB" id="1641132at2759"/>
<dbReference type="Proteomes" id="UP000663891">
    <property type="component" value="Unassembled WGS sequence"/>
</dbReference>
<comment type="subcellular location">
    <subcellularLocation>
        <location evidence="1">Membrane</location>
    </subcellularLocation>
</comment>
<keyword evidence="2 5" id="KW-0812">Transmembrane</keyword>
<dbReference type="Pfam" id="PF13664">
    <property type="entry name" value="DUF4149"/>
    <property type="match status" value="1"/>
</dbReference>
<evidence type="ECO:0000256" key="1">
    <source>
        <dbReference type="ARBA" id="ARBA00004370"/>
    </source>
</evidence>
<feature type="transmembrane region" description="Helical" evidence="5">
    <location>
        <begin position="101"/>
        <end position="124"/>
    </location>
</feature>
<evidence type="ECO:0000256" key="2">
    <source>
        <dbReference type="ARBA" id="ARBA00022692"/>
    </source>
</evidence>
<feature type="transmembrane region" description="Helical" evidence="5">
    <location>
        <begin position="145"/>
        <end position="166"/>
    </location>
</feature>
<sequence>MGAQISKIEDTVHEVYKKTWPQAWYLAPSFLTSLGAVGYVGYAFAQTKPIPSSTNISFLHLLGVAGGFGISFWITAVHGRAVQRMLTRQEFATVQSHLSTVYFSSSAVFAGGFGISFWITAVHGRAVQRMLTRQEFATVQSHLSTVYFSSSAVFAGLSLGSFLLRHPFNTWSKEARNLGIALIVALAAAEINSLVLNPLVTNLMFDRNNIEFLQSAKTADDIELLTRDDAKYRIISNKFNLFHSISMVSGLVYHGIQWYHLFFLADKCLVL</sequence>
<keyword evidence="3 5" id="KW-1133">Transmembrane helix</keyword>
<protein>
    <recommendedName>
        <fullName evidence="6">TMEM205-like domain-containing protein</fullName>
    </recommendedName>
</protein>
<dbReference type="AlphaFoldDB" id="A0A814PL41"/>
<feature type="transmembrane region" description="Helical" evidence="5">
    <location>
        <begin position="23"/>
        <end position="45"/>
    </location>
</feature>
<accession>A0A814PL41</accession>
<evidence type="ECO:0000259" key="6">
    <source>
        <dbReference type="Pfam" id="PF13664"/>
    </source>
</evidence>
<comment type="caution">
    <text evidence="7">The sequence shown here is derived from an EMBL/GenBank/DDBJ whole genome shotgun (WGS) entry which is preliminary data.</text>
</comment>
<gene>
    <name evidence="7" type="ORF">VCS650_LOCUS20448</name>
</gene>
<organism evidence="7 8">
    <name type="scientific">Adineta steineri</name>
    <dbReference type="NCBI Taxonomy" id="433720"/>
    <lineage>
        <taxon>Eukaryota</taxon>
        <taxon>Metazoa</taxon>
        <taxon>Spiralia</taxon>
        <taxon>Gnathifera</taxon>
        <taxon>Rotifera</taxon>
        <taxon>Eurotatoria</taxon>
        <taxon>Bdelloidea</taxon>
        <taxon>Adinetida</taxon>
        <taxon>Adinetidae</taxon>
        <taxon>Adineta</taxon>
    </lineage>
</organism>